<dbReference type="PIRSF" id="PIRSF002811">
    <property type="entry name" value="DnaG"/>
    <property type="match status" value="1"/>
</dbReference>
<keyword evidence="2 12" id="KW-0639">Primosome</keyword>
<evidence type="ECO:0000256" key="8">
    <source>
        <dbReference type="ARBA" id="ARBA00022833"/>
    </source>
</evidence>
<evidence type="ECO:0000256" key="11">
    <source>
        <dbReference type="ARBA" id="ARBA00023163"/>
    </source>
</evidence>
<keyword evidence="6 12" id="KW-0479">Metal-binding</keyword>
<comment type="caution">
    <text evidence="16">The sequence shown here is derived from an EMBL/GenBank/DDBJ whole genome shotgun (WGS) entry which is preliminary data.</text>
</comment>
<dbReference type="GO" id="GO:1990077">
    <property type="term" value="C:primosome complex"/>
    <property type="evidence" value="ECO:0007669"/>
    <property type="project" value="UniProtKB-KW"/>
</dbReference>
<feature type="domain" description="Toprim" evidence="15">
    <location>
        <begin position="263"/>
        <end position="344"/>
    </location>
</feature>
<dbReference type="NCBIfam" id="TIGR01391">
    <property type="entry name" value="dnaG"/>
    <property type="match status" value="1"/>
</dbReference>
<dbReference type="EMBL" id="AZAC01000003">
    <property type="protein sequence ID" value="KIX15352.1"/>
    <property type="molecule type" value="Genomic_DNA"/>
</dbReference>
<dbReference type="InterPro" id="IPR019475">
    <property type="entry name" value="DNA_primase_DnaB-bd"/>
</dbReference>
<evidence type="ECO:0000313" key="17">
    <source>
        <dbReference type="Proteomes" id="UP000032233"/>
    </source>
</evidence>
<dbReference type="GO" id="GO:0000428">
    <property type="term" value="C:DNA-directed RNA polymerase complex"/>
    <property type="evidence" value="ECO:0007669"/>
    <property type="project" value="UniProtKB-KW"/>
</dbReference>
<proteinExistence type="inferred from homology"/>
<dbReference type="STRING" id="1429043.X474_04370"/>
<dbReference type="EC" id="2.7.7.101" evidence="12"/>
<evidence type="ECO:0000256" key="7">
    <source>
        <dbReference type="ARBA" id="ARBA00022771"/>
    </source>
</evidence>
<dbReference type="InterPro" id="IPR002694">
    <property type="entry name" value="Znf_CHC2"/>
</dbReference>
<dbReference type="InterPro" id="IPR050219">
    <property type="entry name" value="DnaG_primase"/>
</dbReference>
<evidence type="ECO:0000256" key="1">
    <source>
        <dbReference type="ARBA" id="ARBA00022478"/>
    </source>
</evidence>
<dbReference type="SUPFAM" id="SSF56731">
    <property type="entry name" value="DNA primase core"/>
    <property type="match status" value="1"/>
</dbReference>
<dbReference type="InterPro" id="IPR036977">
    <property type="entry name" value="DNA_primase_Znf_CHC2"/>
</dbReference>
<dbReference type="AlphaFoldDB" id="A0A0D2GKT1"/>
<dbReference type="Gene3D" id="3.90.580.10">
    <property type="entry name" value="Zinc finger, CHC2-type domain"/>
    <property type="match status" value="1"/>
</dbReference>
<feature type="zinc finger region" description="CHC2-type" evidence="12 14">
    <location>
        <begin position="42"/>
        <end position="66"/>
    </location>
</feature>
<keyword evidence="5 12" id="KW-0235">DNA replication</keyword>
<comment type="function">
    <text evidence="12 13">RNA polymerase that catalyzes the synthesis of short RNA molecules used as primers for DNA polymerase during DNA replication.</text>
</comment>
<evidence type="ECO:0000256" key="14">
    <source>
        <dbReference type="PIRSR" id="PIRSR002811-1"/>
    </source>
</evidence>
<accession>A0A0D2GKT1</accession>
<dbReference type="Proteomes" id="UP000032233">
    <property type="component" value="Unassembled WGS sequence"/>
</dbReference>
<dbReference type="PANTHER" id="PTHR30313">
    <property type="entry name" value="DNA PRIMASE"/>
    <property type="match status" value="1"/>
</dbReference>
<evidence type="ECO:0000256" key="6">
    <source>
        <dbReference type="ARBA" id="ARBA00022723"/>
    </source>
</evidence>
<dbReference type="PROSITE" id="PS50880">
    <property type="entry name" value="TOPRIM"/>
    <property type="match status" value="1"/>
</dbReference>
<evidence type="ECO:0000256" key="2">
    <source>
        <dbReference type="ARBA" id="ARBA00022515"/>
    </source>
</evidence>
<keyword evidence="17" id="KW-1185">Reference proteome</keyword>
<dbReference type="InterPro" id="IPR013264">
    <property type="entry name" value="DNAG_N"/>
</dbReference>
<dbReference type="GO" id="GO:0003677">
    <property type="term" value="F:DNA binding"/>
    <property type="evidence" value="ECO:0007669"/>
    <property type="project" value="UniProtKB-KW"/>
</dbReference>
<dbReference type="Pfam" id="PF08275">
    <property type="entry name" value="DNAG_N"/>
    <property type="match status" value="1"/>
</dbReference>
<protein>
    <recommendedName>
        <fullName evidence="12 13">DNA primase</fullName>
        <ecNumber evidence="12">2.7.7.101</ecNumber>
    </recommendedName>
</protein>
<dbReference type="PANTHER" id="PTHR30313:SF2">
    <property type="entry name" value="DNA PRIMASE"/>
    <property type="match status" value="1"/>
</dbReference>
<dbReference type="SMART" id="SM00493">
    <property type="entry name" value="TOPRIM"/>
    <property type="match status" value="1"/>
</dbReference>
<evidence type="ECO:0000256" key="12">
    <source>
        <dbReference type="HAMAP-Rule" id="MF_00974"/>
    </source>
</evidence>
<keyword evidence="3 12" id="KW-0808">Transferase</keyword>
<dbReference type="GO" id="GO:0008270">
    <property type="term" value="F:zinc ion binding"/>
    <property type="evidence" value="ECO:0007669"/>
    <property type="project" value="UniProtKB-UniRule"/>
</dbReference>
<dbReference type="OrthoDB" id="9803773at2"/>
<dbReference type="RefSeq" id="WP_052514834.1">
    <property type="nucleotide sequence ID" value="NZ_AZAC01000003.1"/>
</dbReference>
<comment type="domain">
    <text evidence="12">Contains an N-terminal zinc-binding domain, a central core domain that contains the primase activity, and a C-terminal DnaB-binding domain.</text>
</comment>
<dbReference type="FunFam" id="3.90.580.10:FF:000001">
    <property type="entry name" value="DNA primase"/>
    <property type="match status" value="1"/>
</dbReference>
<dbReference type="GO" id="GO:0003899">
    <property type="term" value="F:DNA-directed RNA polymerase activity"/>
    <property type="evidence" value="ECO:0007669"/>
    <property type="project" value="UniProtKB-UniRule"/>
</dbReference>
<gene>
    <name evidence="12" type="primary">dnaG</name>
    <name evidence="16" type="ORF">X474_04370</name>
</gene>
<sequence length="600" mass="67113">MTVFGHIPQEKIDEVRLAADIVQVVGARVNLTQKGRDFWGRCPFHGDKDPSFKVDRQRGTWYCFGCGEGGSVFNFVMRDEGLSFPEAVRELARRFGVEMPKRKLDPAQQKAQEQREKQRHVLETALEYFRTQLQVSAGREALNYLTQKRGLSLEFIKEFQLGWAPDQWEGLGRFLRSNDIGEELAVQAGLLIKRDNRSGCYDRFRGRVMVPIKDATGRLVSFGGRILDQGEPKYMNGPESLLFKKNSTLFNLDKARREMRKKSRALLVEGYFDVITLHAHGLGEAVAPMGTALTSQQVARLKHQADELILVFDGDEAGVKAALRSLPVFQKEDMAPKVILLPMGEDPDSLVRNQGAEALEELLGQARPLVEMAIEQIVTKGDADSFEGRSSVLNQAGKIICGINDPVSAWLYLERLAAMLSIPCDIAAKQLGIPLPSSKKRPRLSPVDNRNCSRGGLHLNDQECLLQMILTQPEAARLFASQEEALEFLDDRNLRQVGASVLSVLARGADPTPDAVAQSLEDQALAPLVSRLAQSGLELDADKARQETVVLLRQWQKRHLKKKLRDMSNQIAQAYQRGDSEEVARLQAMRQRISKSHPTL</sequence>
<evidence type="ECO:0000256" key="3">
    <source>
        <dbReference type="ARBA" id="ARBA00022679"/>
    </source>
</evidence>
<name>A0A0D2GKT1_9BACT</name>
<evidence type="ECO:0000256" key="10">
    <source>
        <dbReference type="ARBA" id="ARBA00023125"/>
    </source>
</evidence>
<dbReference type="Gene3D" id="3.90.980.10">
    <property type="entry name" value="DNA primase, catalytic core, N-terminal domain"/>
    <property type="match status" value="1"/>
</dbReference>
<dbReference type="CDD" id="cd03364">
    <property type="entry name" value="TOPRIM_DnaG_primases"/>
    <property type="match status" value="1"/>
</dbReference>
<comment type="similarity">
    <text evidence="12 13">Belongs to the DnaG primase family.</text>
</comment>
<keyword evidence="8 12" id="KW-0862">Zinc</keyword>
<dbReference type="SMART" id="SM00400">
    <property type="entry name" value="ZnF_CHCC"/>
    <property type="match status" value="1"/>
</dbReference>
<dbReference type="HAMAP" id="MF_00974">
    <property type="entry name" value="DNA_primase_DnaG"/>
    <property type="match status" value="1"/>
</dbReference>
<keyword evidence="7 12" id="KW-0863">Zinc-finger</keyword>
<dbReference type="PATRIC" id="fig|1429043.3.peg.931"/>
<dbReference type="FunCoup" id="A0A0D2GKT1">
    <property type="interactions" value="274"/>
</dbReference>
<dbReference type="InterPro" id="IPR034151">
    <property type="entry name" value="TOPRIM_DnaG_bac"/>
</dbReference>
<keyword evidence="4 12" id="KW-0548">Nucleotidyltransferase</keyword>
<keyword evidence="11 12" id="KW-0804">Transcription</keyword>
<dbReference type="Pfam" id="PF01807">
    <property type="entry name" value="Zn_ribbon_DnaG"/>
    <property type="match status" value="1"/>
</dbReference>
<comment type="catalytic activity">
    <reaction evidence="12">
        <text>ssDNA + n NTP = ssDNA/pppN(pN)n-1 hybrid + (n-1) diphosphate.</text>
        <dbReference type="EC" id="2.7.7.101"/>
    </reaction>
</comment>
<organism evidence="16 17">
    <name type="scientific">Dethiosulfatarculus sandiegensis</name>
    <dbReference type="NCBI Taxonomy" id="1429043"/>
    <lineage>
        <taxon>Bacteria</taxon>
        <taxon>Pseudomonadati</taxon>
        <taxon>Thermodesulfobacteriota</taxon>
        <taxon>Desulfarculia</taxon>
        <taxon>Desulfarculales</taxon>
        <taxon>Desulfarculaceae</taxon>
        <taxon>Dethiosulfatarculus</taxon>
    </lineage>
</organism>
<dbReference type="FunFam" id="3.40.1360.10:FF:000002">
    <property type="entry name" value="DNA primase"/>
    <property type="match status" value="1"/>
</dbReference>
<keyword evidence="9" id="KW-0460">Magnesium</keyword>
<keyword evidence="1 12" id="KW-0240">DNA-directed RNA polymerase</keyword>
<evidence type="ECO:0000256" key="9">
    <source>
        <dbReference type="ARBA" id="ARBA00022842"/>
    </source>
</evidence>
<evidence type="ECO:0000313" key="16">
    <source>
        <dbReference type="EMBL" id="KIX15352.1"/>
    </source>
</evidence>
<dbReference type="Pfam" id="PF10410">
    <property type="entry name" value="DnaB_bind"/>
    <property type="match status" value="1"/>
</dbReference>
<evidence type="ECO:0000256" key="13">
    <source>
        <dbReference type="PIRNR" id="PIRNR002811"/>
    </source>
</evidence>
<evidence type="ECO:0000259" key="15">
    <source>
        <dbReference type="PROSITE" id="PS50880"/>
    </source>
</evidence>
<dbReference type="InterPro" id="IPR016136">
    <property type="entry name" value="DNA_helicase_N/primase_C"/>
</dbReference>
<keyword evidence="10 12" id="KW-0238">DNA-binding</keyword>
<dbReference type="GO" id="GO:0005737">
    <property type="term" value="C:cytoplasm"/>
    <property type="evidence" value="ECO:0007669"/>
    <property type="project" value="TreeGrafter"/>
</dbReference>
<dbReference type="Pfam" id="PF13155">
    <property type="entry name" value="Toprim_2"/>
    <property type="match status" value="1"/>
</dbReference>
<comment type="cofactor">
    <cofactor evidence="12 13 14">
        <name>Zn(2+)</name>
        <dbReference type="ChEBI" id="CHEBI:29105"/>
    </cofactor>
    <text evidence="12 13 14">Binds 1 zinc ion per monomer.</text>
</comment>
<dbReference type="InParanoid" id="A0A0D2GKT1"/>
<reference evidence="16 17" key="1">
    <citation type="submission" date="2013-11" db="EMBL/GenBank/DDBJ databases">
        <title>Metagenomic analysis of a methanogenic consortium involved in long chain n-alkane degradation.</title>
        <authorList>
            <person name="Davidova I.A."/>
            <person name="Callaghan A.V."/>
            <person name="Wawrik B."/>
            <person name="Pruitt S."/>
            <person name="Marks C."/>
            <person name="Duncan K.E."/>
            <person name="Suflita J.M."/>
        </authorList>
    </citation>
    <scope>NUCLEOTIDE SEQUENCE [LARGE SCALE GENOMIC DNA]</scope>
    <source>
        <strain evidence="16 17">SPR</strain>
    </source>
</reference>
<comment type="subunit">
    <text evidence="12">Monomer. Interacts with DnaB.</text>
</comment>
<dbReference type="InterPro" id="IPR006171">
    <property type="entry name" value="TOPRIM_dom"/>
</dbReference>
<dbReference type="Gene3D" id="1.10.860.10">
    <property type="entry name" value="DNAb Helicase, Chain A"/>
    <property type="match status" value="1"/>
</dbReference>
<evidence type="ECO:0000256" key="4">
    <source>
        <dbReference type="ARBA" id="ARBA00022695"/>
    </source>
</evidence>
<dbReference type="Gene3D" id="3.40.1360.10">
    <property type="match status" value="1"/>
</dbReference>
<dbReference type="InterPro" id="IPR030846">
    <property type="entry name" value="DnaG_bac"/>
</dbReference>
<dbReference type="InterPro" id="IPR037068">
    <property type="entry name" value="DNA_primase_core_N_sf"/>
</dbReference>
<dbReference type="InterPro" id="IPR006295">
    <property type="entry name" value="DNA_primase_DnaG"/>
</dbReference>
<dbReference type="SUPFAM" id="SSF57783">
    <property type="entry name" value="Zinc beta-ribbon"/>
    <property type="match status" value="1"/>
</dbReference>
<dbReference type="GO" id="GO:0006269">
    <property type="term" value="P:DNA replication, synthesis of primer"/>
    <property type="evidence" value="ECO:0007669"/>
    <property type="project" value="UniProtKB-UniRule"/>
</dbReference>
<evidence type="ECO:0000256" key="5">
    <source>
        <dbReference type="ARBA" id="ARBA00022705"/>
    </source>
</evidence>